<feature type="compositionally biased region" description="Pro residues" evidence="1">
    <location>
        <begin position="100"/>
        <end position="110"/>
    </location>
</feature>
<evidence type="ECO:0000256" key="1">
    <source>
        <dbReference type="SAM" id="MobiDB-lite"/>
    </source>
</evidence>
<feature type="transmembrane region" description="Helical" evidence="2">
    <location>
        <begin position="125"/>
        <end position="144"/>
    </location>
</feature>
<dbReference type="Proteomes" id="UP001596976">
    <property type="component" value="Unassembled WGS sequence"/>
</dbReference>
<evidence type="ECO:0000259" key="4">
    <source>
        <dbReference type="Pfam" id="PF22819"/>
    </source>
</evidence>
<feature type="compositionally biased region" description="Polar residues" evidence="1">
    <location>
        <begin position="21"/>
        <end position="37"/>
    </location>
</feature>
<dbReference type="Pfam" id="PF22819">
    <property type="entry name" value="TcaA_5th"/>
    <property type="match status" value="1"/>
</dbReference>
<organism evidence="5 6">
    <name type="scientific">Savagea faecisuis</name>
    <dbReference type="NCBI Taxonomy" id="1274803"/>
    <lineage>
        <taxon>Bacteria</taxon>
        <taxon>Bacillati</taxon>
        <taxon>Bacillota</taxon>
        <taxon>Bacilli</taxon>
        <taxon>Bacillales</taxon>
        <taxon>Caryophanaceae</taxon>
        <taxon>Savagea</taxon>
    </lineage>
</organism>
<evidence type="ECO:0000313" key="5">
    <source>
        <dbReference type="EMBL" id="MFD0944573.1"/>
    </source>
</evidence>
<dbReference type="InterPro" id="IPR026870">
    <property type="entry name" value="Zinc_ribbon_dom"/>
</dbReference>
<feature type="domain" description="TcaA protein NTF2-like" evidence="4">
    <location>
        <begin position="417"/>
        <end position="524"/>
    </location>
</feature>
<accession>A0ABW3GZF6</accession>
<feature type="compositionally biased region" description="Pro residues" evidence="1">
    <location>
        <begin position="72"/>
        <end position="81"/>
    </location>
</feature>
<reference evidence="6" key="1">
    <citation type="journal article" date="2019" name="Int. J. Syst. Evol. Microbiol.">
        <title>The Global Catalogue of Microorganisms (GCM) 10K type strain sequencing project: providing services to taxonomists for standard genome sequencing and annotation.</title>
        <authorList>
            <consortium name="The Broad Institute Genomics Platform"/>
            <consortium name="The Broad Institute Genome Sequencing Center for Infectious Disease"/>
            <person name="Wu L."/>
            <person name="Ma J."/>
        </authorList>
    </citation>
    <scope>NUCLEOTIDE SEQUENCE [LARGE SCALE GENOMIC DNA]</scope>
    <source>
        <strain evidence="6">CCUG 63563</strain>
    </source>
</reference>
<keyword evidence="2" id="KW-1133">Transmembrane helix</keyword>
<protein>
    <submittedName>
        <fullName evidence="5">Zinc-ribbon domain-containing protein</fullName>
    </submittedName>
</protein>
<proteinExistence type="predicted"/>
<name>A0ABW3GZF6_9BACL</name>
<keyword evidence="6" id="KW-1185">Reference proteome</keyword>
<dbReference type="Pfam" id="PF13240">
    <property type="entry name" value="Zn_Ribbon_1"/>
    <property type="match status" value="1"/>
</dbReference>
<evidence type="ECO:0000256" key="2">
    <source>
        <dbReference type="SAM" id="Phobius"/>
    </source>
</evidence>
<dbReference type="InterPro" id="IPR054528">
    <property type="entry name" value="TcaA_5th"/>
</dbReference>
<gene>
    <name evidence="5" type="ORF">ACFQ0V_12560</name>
</gene>
<evidence type="ECO:0000259" key="3">
    <source>
        <dbReference type="Pfam" id="PF13240"/>
    </source>
</evidence>
<sequence length="532" mass="59855">MKQFCTNCGTALEPDMKFCSSCGQPISSSEQDNTPPEQTHHEQHTEALGDESVQAERPEEVVETTPTALGDAPPPPIPVDPPVSKQAPPIIEQHQAEQPSTPPPVPPIPPQQSMTKKPMSKGAKIGIGITVALAAVMIVAHFIVQSMLDPMKKIDQVVAAYEAKDETMFNHLTVKQGIIYEPQSFFQYYDSQNFTSNELKRKLLQALSMTNNDFYATVNDSNGETFGYIEPKKWFIYDTIDIVPNSYAWQANTDFPSLKLNVYGEEYTLTDELKTVGTFLVGRYEVTVQADDIPFGEKETTYPITITPSGEWEETFSSEQFGIVLQTNIQHELDPGTLTLLVNGEKSSFSWKSLDDLLTIPFFKSNQPVKLQLELEREGETIQSAEVTVDGENPHFVDVSFDSALLQKVFPARFTAQEAEQFITNFREDFETGLNFSNASYVLEYFPPNSKIQQEYAKFVNGTAPSAVYNFYRFDTSLLSQTDTTFVFTSVEAFDFYDGKTTKYNRTKEYTVQIIDGQLYITDISIKQTNRS</sequence>
<feature type="compositionally biased region" description="Basic and acidic residues" evidence="1">
    <location>
        <begin position="38"/>
        <end position="47"/>
    </location>
</feature>
<comment type="caution">
    <text evidence="5">The sequence shown here is derived from an EMBL/GenBank/DDBJ whole genome shotgun (WGS) entry which is preliminary data.</text>
</comment>
<feature type="region of interest" description="Disordered" evidence="1">
    <location>
        <begin position="15"/>
        <end position="118"/>
    </location>
</feature>
<keyword evidence="2" id="KW-0812">Transmembrane</keyword>
<feature type="domain" description="Zinc-ribbon" evidence="3">
    <location>
        <begin position="4"/>
        <end position="25"/>
    </location>
</feature>
<dbReference type="EMBL" id="JBHTJF010000043">
    <property type="protein sequence ID" value="MFD0944573.1"/>
    <property type="molecule type" value="Genomic_DNA"/>
</dbReference>
<dbReference type="RefSeq" id="WP_381014189.1">
    <property type="nucleotide sequence ID" value="NZ_JBHTJF010000043.1"/>
</dbReference>
<keyword evidence="2" id="KW-0472">Membrane</keyword>
<evidence type="ECO:0000313" key="6">
    <source>
        <dbReference type="Proteomes" id="UP001596976"/>
    </source>
</evidence>